<evidence type="ECO:0000313" key="8">
    <source>
        <dbReference type="Proteomes" id="UP001501343"/>
    </source>
</evidence>
<evidence type="ECO:0000256" key="3">
    <source>
        <dbReference type="ARBA" id="ARBA00022801"/>
    </source>
</evidence>
<dbReference type="EMBL" id="BAAAOF010000002">
    <property type="protein sequence ID" value="GAA1924698.1"/>
    <property type="molecule type" value="Genomic_DNA"/>
</dbReference>
<reference evidence="7 8" key="1">
    <citation type="journal article" date="2019" name="Int. J. Syst. Evol. Microbiol.">
        <title>The Global Catalogue of Microorganisms (GCM) 10K type strain sequencing project: providing services to taxonomists for standard genome sequencing and annotation.</title>
        <authorList>
            <consortium name="The Broad Institute Genomics Platform"/>
            <consortium name="The Broad Institute Genome Sequencing Center for Infectious Disease"/>
            <person name="Wu L."/>
            <person name="Ma J."/>
        </authorList>
    </citation>
    <scope>NUCLEOTIDE SEQUENCE [LARGE SCALE GENOMIC DNA]</scope>
    <source>
        <strain evidence="7 8">JCM 14900</strain>
    </source>
</reference>
<keyword evidence="3 4" id="KW-0378">Hydrolase</keyword>
<dbReference type="InterPro" id="IPR033453">
    <property type="entry name" value="Glyco_hydro_30_TIM-barrel"/>
</dbReference>
<evidence type="ECO:0000256" key="1">
    <source>
        <dbReference type="ARBA" id="ARBA00005382"/>
    </source>
</evidence>
<dbReference type="InterPro" id="IPR033452">
    <property type="entry name" value="GH30_C"/>
</dbReference>
<organism evidence="7 8">
    <name type="scientific">Microbacterium aoyamense</name>
    <dbReference type="NCBI Taxonomy" id="344166"/>
    <lineage>
        <taxon>Bacteria</taxon>
        <taxon>Bacillati</taxon>
        <taxon>Actinomycetota</taxon>
        <taxon>Actinomycetes</taxon>
        <taxon>Micrococcales</taxon>
        <taxon>Microbacteriaceae</taxon>
        <taxon>Microbacterium</taxon>
    </lineage>
</organism>
<evidence type="ECO:0000259" key="5">
    <source>
        <dbReference type="Pfam" id="PF02055"/>
    </source>
</evidence>
<dbReference type="GO" id="GO:0016787">
    <property type="term" value="F:hydrolase activity"/>
    <property type="evidence" value="ECO:0007669"/>
    <property type="project" value="UniProtKB-KW"/>
</dbReference>
<dbReference type="InterPro" id="IPR001139">
    <property type="entry name" value="Glyco_hydro_30"/>
</dbReference>
<name>A0ABN2PL62_9MICO</name>
<dbReference type="Gene3D" id="2.60.40.1180">
    <property type="entry name" value="Golgi alpha-mannosidase II"/>
    <property type="match status" value="1"/>
</dbReference>
<dbReference type="RefSeq" id="WP_248147030.1">
    <property type="nucleotide sequence ID" value="NZ_BAAAOF010000002.1"/>
</dbReference>
<dbReference type="PANTHER" id="PTHR11069:SF23">
    <property type="entry name" value="LYSOSOMAL ACID GLUCOSYLCERAMIDASE"/>
    <property type="match status" value="1"/>
</dbReference>
<dbReference type="InterPro" id="IPR017853">
    <property type="entry name" value="GH"/>
</dbReference>
<feature type="domain" description="Glycosyl hydrolase family 30 TIM-barrel" evidence="5">
    <location>
        <begin position="186"/>
        <end position="388"/>
    </location>
</feature>
<keyword evidence="2" id="KW-0732">Signal</keyword>
<dbReference type="PANTHER" id="PTHR11069">
    <property type="entry name" value="GLUCOSYLCERAMIDASE"/>
    <property type="match status" value="1"/>
</dbReference>
<proteinExistence type="inferred from homology"/>
<dbReference type="Gene3D" id="3.20.20.80">
    <property type="entry name" value="Glycosidases"/>
    <property type="match status" value="1"/>
</dbReference>
<protein>
    <submittedName>
        <fullName evidence="7">Glycoside hydrolase family 30 protein</fullName>
    </submittedName>
</protein>
<evidence type="ECO:0000256" key="4">
    <source>
        <dbReference type="RuleBase" id="RU361188"/>
    </source>
</evidence>
<dbReference type="PRINTS" id="PR00843">
    <property type="entry name" value="GLHYDRLASE30"/>
</dbReference>
<comment type="similarity">
    <text evidence="1 4">Belongs to the glycosyl hydrolase 30 family.</text>
</comment>
<dbReference type="InterPro" id="IPR013780">
    <property type="entry name" value="Glyco_hydro_b"/>
</dbReference>
<dbReference type="Pfam" id="PF02055">
    <property type="entry name" value="Glyco_hydro_30"/>
    <property type="match status" value="2"/>
</dbReference>
<evidence type="ECO:0000256" key="2">
    <source>
        <dbReference type="ARBA" id="ARBA00022729"/>
    </source>
</evidence>
<comment type="caution">
    <text evidence="7">The sequence shown here is derived from an EMBL/GenBank/DDBJ whole genome shotgun (WGS) entry which is preliminary data.</text>
</comment>
<keyword evidence="8" id="KW-1185">Reference proteome</keyword>
<evidence type="ECO:0000313" key="7">
    <source>
        <dbReference type="EMBL" id="GAA1924698.1"/>
    </source>
</evidence>
<sequence>MTLDWFSTSRTATWVHQSPPALETPERMPDVIVSVDDPQQSIDGFGACFSELGWSSLSLLTESARDEVLHELFAAGAGASLSVCRTPIGASDFAREWYSYDESPGDLALEHFRIDRDRESILPFIEAARRHRPDLRVWASPWSPPTWMKVNGHYAAALPHPFVTDVDNGLRADQVGAEGTDMFRLDETHLAAYARYFGKYIDAYRAEGIDITMVMPQNEFNSAQVFPSCTWTPAGLAAFVRHLGPVMRERGVEVFLGTLERGDDLLLGAVLEDEDAAQYISGAGLQWDGKRAVAAVHRLHPELKIYQTEQECGSGRNDWRQARYAWRLMKQFLANGANAYMYWNIALLEGGRSTWGWTQNSLVVVDPATGTHRFTPDYAVLKHLAAFVERGARVLPTWSPAGYDDQLVFANPDGSVVIVVANDMSEVMPVTFMLGDRALTVELEPESFHTIVVPAR</sequence>
<evidence type="ECO:0000259" key="6">
    <source>
        <dbReference type="Pfam" id="PF17189"/>
    </source>
</evidence>
<gene>
    <name evidence="7" type="ORF">GCM10009775_16250</name>
</gene>
<dbReference type="SUPFAM" id="SSF51445">
    <property type="entry name" value="(Trans)glycosidases"/>
    <property type="match status" value="1"/>
</dbReference>
<keyword evidence="4" id="KW-0326">Glycosidase</keyword>
<feature type="domain" description="Glycosyl hydrolase family 30 beta sandwich" evidence="6">
    <location>
        <begin position="409"/>
        <end position="451"/>
    </location>
</feature>
<accession>A0ABN2PL62</accession>
<feature type="domain" description="Glycosyl hydrolase family 30 TIM-barrel" evidence="5">
    <location>
        <begin position="42"/>
        <end position="153"/>
    </location>
</feature>
<dbReference type="Proteomes" id="UP001501343">
    <property type="component" value="Unassembled WGS sequence"/>
</dbReference>
<dbReference type="Pfam" id="PF17189">
    <property type="entry name" value="Glyco_hydro_30C"/>
    <property type="match status" value="1"/>
</dbReference>